<reference evidence="4 5" key="1">
    <citation type="journal article" date="2009" name="Genome Biol.">
        <title>Comparative genome and phenotypic analysis of Clostridium difficile 027 strains provides insight into the evolution of a hypervirulent bacterium.</title>
        <authorList>
            <person name="Stabler R.A."/>
            <person name="He M."/>
            <person name="Dawson L."/>
            <person name="Martin M."/>
            <person name="Valiente E."/>
            <person name="Corton C."/>
            <person name="Lawley T.D."/>
            <person name="Sebaihia M."/>
            <person name="Quail M.A."/>
            <person name="Rose G."/>
            <person name="Gerding D.N."/>
            <person name="Gibert M."/>
            <person name="Popoff M.R."/>
            <person name="Parkhill J."/>
            <person name="Dougan G."/>
            <person name="Wren B.W."/>
        </authorList>
    </citation>
    <scope>NUCLEOTIDE SEQUENCE [LARGE SCALE GENOMIC DNA]</scope>
    <source>
        <strain evidence="4 5">CD196</strain>
    </source>
</reference>
<feature type="binding site" evidence="2">
    <location>
        <position position="144"/>
    </location>
    <ligand>
        <name>Mn(2+)</name>
        <dbReference type="ChEBI" id="CHEBI:29035"/>
        <label>2</label>
    </ligand>
</feature>
<dbReference type="InterPro" id="IPR017439">
    <property type="entry name" value="Amidohydrolase"/>
</dbReference>
<dbReference type="GO" id="GO:0019877">
    <property type="term" value="P:diaminopimelate biosynthetic process"/>
    <property type="evidence" value="ECO:0007669"/>
    <property type="project" value="UniProtKB-ARBA"/>
</dbReference>
<name>A0A0H3NCP9_CLODC</name>
<dbReference type="PANTHER" id="PTHR11014">
    <property type="entry name" value="PEPTIDASE M20 FAMILY MEMBER"/>
    <property type="match status" value="1"/>
</dbReference>
<dbReference type="HOGENOM" id="CLU_023257_1_1_9"/>
<feature type="domain" description="Peptidase M20 dimerisation" evidence="3">
    <location>
        <begin position="190"/>
        <end position="287"/>
    </location>
</feature>
<evidence type="ECO:0000256" key="2">
    <source>
        <dbReference type="PIRSR" id="PIRSR005962-1"/>
    </source>
</evidence>
<dbReference type="FunFam" id="3.30.70.360:FF:000001">
    <property type="entry name" value="N-acetyldiaminopimelate deacetylase"/>
    <property type="match status" value="1"/>
</dbReference>
<dbReference type="Pfam" id="PF01546">
    <property type="entry name" value="Peptidase_M20"/>
    <property type="match status" value="1"/>
</dbReference>
<dbReference type="NCBIfam" id="TIGR01891">
    <property type="entry name" value="amidohydrolases"/>
    <property type="match status" value="1"/>
</dbReference>
<evidence type="ECO:0000313" key="4">
    <source>
        <dbReference type="EMBL" id="CBA63906.1"/>
    </source>
</evidence>
<feature type="binding site" evidence="2">
    <location>
        <position position="108"/>
    </location>
    <ligand>
        <name>Mn(2+)</name>
        <dbReference type="ChEBI" id="CHEBI:29035"/>
        <label>2</label>
    </ligand>
</feature>
<keyword evidence="1" id="KW-0378">Hydrolase</keyword>
<dbReference type="InterPro" id="IPR036264">
    <property type="entry name" value="Bact_exopeptidase_dim_dom"/>
</dbReference>
<proteinExistence type="predicted"/>
<feature type="binding site" evidence="2">
    <location>
        <position position="167"/>
    </location>
    <ligand>
        <name>Mn(2+)</name>
        <dbReference type="ChEBI" id="CHEBI:29035"/>
        <label>2</label>
    </ligand>
</feature>
<dbReference type="InterPro" id="IPR002933">
    <property type="entry name" value="Peptidase_M20"/>
</dbReference>
<feature type="binding site" evidence="2">
    <location>
        <position position="367"/>
    </location>
    <ligand>
        <name>Mn(2+)</name>
        <dbReference type="ChEBI" id="CHEBI:29035"/>
        <label>2</label>
    </ligand>
</feature>
<dbReference type="PANTHER" id="PTHR11014:SF63">
    <property type="entry name" value="METALLOPEPTIDASE, PUTATIVE (AFU_ORTHOLOGUE AFUA_6G09600)-RELATED"/>
    <property type="match status" value="1"/>
</dbReference>
<dbReference type="EMBL" id="FN538970">
    <property type="protein sequence ID" value="CBA63906.1"/>
    <property type="molecule type" value="Genomic_DNA"/>
</dbReference>
<evidence type="ECO:0000256" key="1">
    <source>
        <dbReference type="ARBA" id="ARBA00022801"/>
    </source>
</evidence>
<evidence type="ECO:0000313" key="5">
    <source>
        <dbReference type="Proteomes" id="UP000002068"/>
    </source>
</evidence>
<organism evidence="4 5">
    <name type="scientific">Clostridioides difficile (strain CD196)</name>
    <name type="common">Peptoclostridium difficile</name>
    <dbReference type="NCBI Taxonomy" id="645462"/>
    <lineage>
        <taxon>Bacteria</taxon>
        <taxon>Bacillati</taxon>
        <taxon>Bacillota</taxon>
        <taxon>Clostridia</taxon>
        <taxon>Peptostreptococcales</taxon>
        <taxon>Peptostreptococcaceae</taxon>
        <taxon>Clostridioides</taxon>
    </lineage>
</organism>
<evidence type="ECO:0000259" key="3">
    <source>
        <dbReference type="Pfam" id="PF07687"/>
    </source>
</evidence>
<dbReference type="PIRSF" id="PIRSF005962">
    <property type="entry name" value="Pept_M20D_amidohydro"/>
    <property type="match status" value="1"/>
</dbReference>
<keyword evidence="2" id="KW-0464">Manganese</keyword>
<protein>
    <submittedName>
        <fullName evidence="4">Peptidase</fullName>
    </submittedName>
</protein>
<feature type="binding site" evidence="2">
    <location>
        <position position="110"/>
    </location>
    <ligand>
        <name>Mn(2+)</name>
        <dbReference type="ChEBI" id="CHEBI:29035"/>
        <label>2</label>
    </ligand>
</feature>
<comment type="cofactor">
    <cofactor evidence="2">
        <name>Mn(2+)</name>
        <dbReference type="ChEBI" id="CHEBI:29035"/>
    </cofactor>
    <text evidence="2">The Mn(2+) ion enhances activity.</text>
</comment>
<dbReference type="Pfam" id="PF07687">
    <property type="entry name" value="M20_dimer"/>
    <property type="match status" value="1"/>
</dbReference>
<dbReference type="Gene3D" id="3.30.70.360">
    <property type="match status" value="1"/>
</dbReference>
<dbReference type="AlphaFoldDB" id="A0A0H3NCP9"/>
<dbReference type="Proteomes" id="UP000002068">
    <property type="component" value="Chromosome"/>
</dbReference>
<gene>
    <name evidence="4" type="ordered locus">CD196_2036</name>
</gene>
<keyword evidence="2" id="KW-0479">Metal-binding</keyword>
<dbReference type="GO" id="GO:0050118">
    <property type="term" value="F:N-acetyldiaminopimelate deacetylase activity"/>
    <property type="evidence" value="ECO:0007669"/>
    <property type="project" value="UniProtKB-ARBA"/>
</dbReference>
<dbReference type="SUPFAM" id="SSF53187">
    <property type="entry name" value="Zn-dependent exopeptidases"/>
    <property type="match status" value="1"/>
</dbReference>
<accession>A0A0H3NCP9</accession>
<dbReference type="KEGG" id="cdc:CD196_2036"/>
<dbReference type="InterPro" id="IPR011650">
    <property type="entry name" value="Peptidase_M20_dimer"/>
</dbReference>
<dbReference type="SUPFAM" id="SSF55031">
    <property type="entry name" value="Bacterial exopeptidase dimerisation domain"/>
    <property type="match status" value="1"/>
</dbReference>
<dbReference type="GO" id="GO:0046872">
    <property type="term" value="F:metal ion binding"/>
    <property type="evidence" value="ECO:0007669"/>
    <property type="project" value="UniProtKB-KW"/>
</dbReference>
<dbReference type="CDD" id="cd03886">
    <property type="entry name" value="M20_Acy1"/>
    <property type="match status" value="1"/>
</dbReference>
<dbReference type="Gene3D" id="3.40.630.10">
    <property type="entry name" value="Zn peptidases"/>
    <property type="match status" value="1"/>
</dbReference>
<sequence length="396" mass="43492">MEVLQMIETKIKSIALKNREKIIKIRRQIHSNPELAFKEFKTSKLIKEELNKLKIEYIDVAGTGVLATIKGKNNGGKTILLRADMDALPIKEENDLEFKSINDNMHACGHDAHVSWLLGTAMILNDIKEELNGNVKLLFQPGEEKGGSDIVIKENVLEGVDALATGHCWPTIESGKIGIARNCAMAATNTFEITIIGKGGHGAEPHNCIDPIAVGNAVYSSIQQIVSRKIDPVVPVVVSVCSFNSGVSKNIIPDVCTLQGTIRAISKEQVIEVSKILENIVRNVCRAYGADCKFEKSTGGDAVINDKNMIELGRESACKILGVENVEIIDFPAMTGEDFAIYMKEKPGLFMYIGVGNKEKNINYRLHSNKFNIDEKCLSIASSLFSQLAVDYLCQL</sequence>